<accession>A0A5B0M2P1</accession>
<dbReference type="EMBL" id="VDEP01000480">
    <property type="protein sequence ID" value="KAA1071065.1"/>
    <property type="molecule type" value="Genomic_DNA"/>
</dbReference>
<name>A0A5B0M2P1_PUCGR</name>
<evidence type="ECO:0000313" key="2">
    <source>
        <dbReference type="Proteomes" id="UP000325313"/>
    </source>
</evidence>
<organism evidence="1 2">
    <name type="scientific">Puccinia graminis f. sp. tritici</name>
    <dbReference type="NCBI Taxonomy" id="56615"/>
    <lineage>
        <taxon>Eukaryota</taxon>
        <taxon>Fungi</taxon>
        <taxon>Dikarya</taxon>
        <taxon>Basidiomycota</taxon>
        <taxon>Pucciniomycotina</taxon>
        <taxon>Pucciniomycetes</taxon>
        <taxon>Pucciniales</taxon>
        <taxon>Pucciniaceae</taxon>
        <taxon>Puccinia</taxon>
    </lineage>
</organism>
<dbReference type="AlphaFoldDB" id="A0A5B0M2P1"/>
<proteinExistence type="predicted"/>
<protein>
    <submittedName>
        <fullName evidence="1">Uncharacterized protein</fullName>
    </submittedName>
</protein>
<reference evidence="1 2" key="1">
    <citation type="submission" date="2019-05" db="EMBL/GenBank/DDBJ databases">
        <title>Emergence of the Ug99 lineage of the wheat stem rust pathogen through somatic hybridization.</title>
        <authorList>
            <person name="Li F."/>
            <person name="Upadhyaya N.M."/>
            <person name="Sperschneider J."/>
            <person name="Matny O."/>
            <person name="Nguyen-Phuc H."/>
            <person name="Mago R."/>
            <person name="Raley C."/>
            <person name="Miller M.E."/>
            <person name="Silverstein K.A.T."/>
            <person name="Henningsen E."/>
            <person name="Hirsch C.D."/>
            <person name="Visser B."/>
            <person name="Pretorius Z.A."/>
            <person name="Steffenson B.J."/>
            <person name="Schwessinger B."/>
            <person name="Dodds P.N."/>
            <person name="Figueroa M."/>
        </authorList>
    </citation>
    <scope>NUCLEOTIDE SEQUENCE [LARGE SCALE GENOMIC DNA]</scope>
    <source>
        <strain evidence="1 2">Ug99</strain>
    </source>
</reference>
<sequence length="220" mass="24718">MLYTCAYYRIISATVCSFVACPYLSPTNLPRTLLTNSGYSGCMYNIYYHVKCFTYRAALHRVLLCPIQHAVLCSRPNVHPNESGSYINTGCDKRIRRRRNYLPGISLPDPLYALPLSEPTQASCPAGSLPHCGSALRVVRVPHQRSPAHINAATTQDRGKLSSWACLRLMCNSMSEIMLPKWCIEGGKDCWWVEKCCTPCINSDGVYGPTLPRLKRQRKI</sequence>
<gene>
    <name evidence="1" type="ORF">PGTUg99_008479</name>
</gene>
<comment type="caution">
    <text evidence="1">The sequence shown here is derived from an EMBL/GenBank/DDBJ whole genome shotgun (WGS) entry which is preliminary data.</text>
</comment>
<evidence type="ECO:0000313" key="1">
    <source>
        <dbReference type="EMBL" id="KAA1071065.1"/>
    </source>
</evidence>
<dbReference type="Proteomes" id="UP000325313">
    <property type="component" value="Unassembled WGS sequence"/>
</dbReference>